<reference evidence="3" key="1">
    <citation type="submission" date="2016-10" db="EMBL/GenBank/DDBJ databases">
        <authorList>
            <person name="de Groot N.N."/>
        </authorList>
    </citation>
    <scope>NUCLEOTIDE SEQUENCE [LARGE SCALE GENOMIC DNA]</scope>
    <source>
        <strain evidence="3">ATCC 20501</strain>
    </source>
</reference>
<feature type="chain" id="PRO_5039475557" evidence="1">
    <location>
        <begin position="22"/>
        <end position="157"/>
    </location>
</feature>
<dbReference type="Proteomes" id="UP000199690">
    <property type="component" value="Unassembled WGS sequence"/>
</dbReference>
<dbReference type="PANTHER" id="PTHR31157">
    <property type="entry name" value="SCP DOMAIN-CONTAINING PROTEIN"/>
    <property type="match status" value="1"/>
</dbReference>
<protein>
    <submittedName>
        <fullName evidence="3">Cysteine-rich secretory protein family protein</fullName>
    </submittedName>
</protein>
<organism evidence="3 6">
    <name type="scientific">Saccharopolyspora kobensis</name>
    <dbReference type="NCBI Taxonomy" id="146035"/>
    <lineage>
        <taxon>Bacteria</taxon>
        <taxon>Bacillati</taxon>
        <taxon>Actinomycetota</taxon>
        <taxon>Actinomycetes</taxon>
        <taxon>Pseudonocardiales</taxon>
        <taxon>Pseudonocardiaceae</taxon>
        <taxon>Saccharopolyspora</taxon>
    </lineage>
</organism>
<dbReference type="SMR" id="A0A1H6CX62"/>
<gene>
    <name evidence="3" type="ORF">SAMN02982929_03673</name>
    <name evidence="4" type="ORF">SAMN05216506_102268</name>
</gene>
<dbReference type="Proteomes" id="UP000236729">
    <property type="component" value="Unassembled WGS sequence"/>
</dbReference>
<keyword evidence="1" id="KW-0732">Signal</keyword>
<dbReference type="PANTHER" id="PTHR31157:SF1">
    <property type="entry name" value="SCP DOMAIN-CONTAINING PROTEIN"/>
    <property type="match status" value="1"/>
</dbReference>
<evidence type="ECO:0000313" key="6">
    <source>
        <dbReference type="Proteomes" id="UP000236729"/>
    </source>
</evidence>
<accession>A0A1H6CX62</accession>
<dbReference type="EMBL" id="FOME01000002">
    <property type="protein sequence ID" value="SFD03269.1"/>
    <property type="molecule type" value="Genomic_DNA"/>
</dbReference>
<evidence type="ECO:0000256" key="1">
    <source>
        <dbReference type="SAM" id="SignalP"/>
    </source>
</evidence>
<dbReference type="InterPro" id="IPR014044">
    <property type="entry name" value="CAP_dom"/>
</dbReference>
<dbReference type="Pfam" id="PF00188">
    <property type="entry name" value="CAP"/>
    <property type="match status" value="1"/>
</dbReference>
<proteinExistence type="predicted"/>
<name>A0A1H6CX62_9PSEU</name>
<dbReference type="InterPro" id="IPR035940">
    <property type="entry name" value="CAP_sf"/>
</dbReference>
<reference evidence="5 6" key="2">
    <citation type="submission" date="2016-10" db="EMBL/GenBank/DDBJ databases">
        <authorList>
            <person name="Varghese N."/>
            <person name="Submissions S."/>
        </authorList>
    </citation>
    <scope>NUCLEOTIDE SEQUENCE [LARGE SCALE GENOMIC DNA]</scope>
    <source>
        <strain evidence="6">ATCC 20501</strain>
        <strain evidence="4 5">CGMCC 4.3529</strain>
    </source>
</reference>
<evidence type="ECO:0000313" key="5">
    <source>
        <dbReference type="Proteomes" id="UP000199690"/>
    </source>
</evidence>
<evidence type="ECO:0000313" key="3">
    <source>
        <dbReference type="EMBL" id="SEG77719.1"/>
    </source>
</evidence>
<evidence type="ECO:0000313" key="4">
    <source>
        <dbReference type="EMBL" id="SFD03269.1"/>
    </source>
</evidence>
<accession>A0A1I1P0B9</accession>
<sequence>MSSLCATAAVLALFSAGPLHPAARTPSAEQQMLDLTNGARADAGCPPLRLNADLGEAATGHSADMAHRNFFDHTGSNGSQPAARTSAAGYPGDYIGENIAAGYDSAEVVFQKWMDTAVHRGNILNCKFTDLGIGRVDVPSSQYRVYWTQDLGRPPIR</sequence>
<dbReference type="AlphaFoldDB" id="A0A1H6CX62"/>
<dbReference type="RefSeq" id="WP_093349202.1">
    <property type="nucleotide sequence ID" value="NZ_FNVB01000005.1"/>
</dbReference>
<dbReference type="EMBL" id="FNVB01000005">
    <property type="protein sequence ID" value="SEG77719.1"/>
    <property type="molecule type" value="Genomic_DNA"/>
</dbReference>
<dbReference type="Gene3D" id="3.40.33.10">
    <property type="entry name" value="CAP"/>
    <property type="match status" value="1"/>
</dbReference>
<dbReference type="SUPFAM" id="SSF55797">
    <property type="entry name" value="PR-1-like"/>
    <property type="match status" value="1"/>
</dbReference>
<evidence type="ECO:0000259" key="2">
    <source>
        <dbReference type="Pfam" id="PF00188"/>
    </source>
</evidence>
<feature type="signal peptide" evidence="1">
    <location>
        <begin position="1"/>
        <end position="21"/>
    </location>
</feature>
<feature type="domain" description="SCP" evidence="2">
    <location>
        <begin position="33"/>
        <end position="150"/>
    </location>
</feature>
<dbReference type="CDD" id="cd05379">
    <property type="entry name" value="CAP_bacterial"/>
    <property type="match status" value="1"/>
</dbReference>
<keyword evidence="5" id="KW-1185">Reference proteome</keyword>